<evidence type="ECO:0000313" key="3">
    <source>
        <dbReference type="Proteomes" id="UP001194468"/>
    </source>
</evidence>
<organism evidence="2 3">
    <name type="scientific">Boletus edulis BED1</name>
    <dbReference type="NCBI Taxonomy" id="1328754"/>
    <lineage>
        <taxon>Eukaryota</taxon>
        <taxon>Fungi</taxon>
        <taxon>Dikarya</taxon>
        <taxon>Basidiomycota</taxon>
        <taxon>Agaricomycotina</taxon>
        <taxon>Agaricomycetes</taxon>
        <taxon>Agaricomycetidae</taxon>
        <taxon>Boletales</taxon>
        <taxon>Boletineae</taxon>
        <taxon>Boletaceae</taxon>
        <taxon>Boletoideae</taxon>
        <taxon>Boletus</taxon>
    </lineage>
</organism>
<reference evidence="2" key="2">
    <citation type="journal article" date="2020" name="Nat. Commun.">
        <title>Large-scale genome sequencing of mycorrhizal fungi provides insights into the early evolution of symbiotic traits.</title>
        <authorList>
            <person name="Miyauchi S."/>
            <person name="Kiss E."/>
            <person name="Kuo A."/>
            <person name="Drula E."/>
            <person name="Kohler A."/>
            <person name="Sanchez-Garcia M."/>
            <person name="Morin E."/>
            <person name="Andreopoulos B."/>
            <person name="Barry K.W."/>
            <person name="Bonito G."/>
            <person name="Buee M."/>
            <person name="Carver A."/>
            <person name="Chen C."/>
            <person name="Cichocki N."/>
            <person name="Clum A."/>
            <person name="Culley D."/>
            <person name="Crous P.W."/>
            <person name="Fauchery L."/>
            <person name="Girlanda M."/>
            <person name="Hayes R.D."/>
            <person name="Keri Z."/>
            <person name="LaButti K."/>
            <person name="Lipzen A."/>
            <person name="Lombard V."/>
            <person name="Magnuson J."/>
            <person name="Maillard F."/>
            <person name="Murat C."/>
            <person name="Nolan M."/>
            <person name="Ohm R.A."/>
            <person name="Pangilinan J."/>
            <person name="Pereira M.F."/>
            <person name="Perotto S."/>
            <person name="Peter M."/>
            <person name="Pfister S."/>
            <person name="Riley R."/>
            <person name="Sitrit Y."/>
            <person name="Stielow J.B."/>
            <person name="Szollosi G."/>
            <person name="Zifcakova L."/>
            <person name="Stursova M."/>
            <person name="Spatafora J.W."/>
            <person name="Tedersoo L."/>
            <person name="Vaario L.M."/>
            <person name="Yamada A."/>
            <person name="Yan M."/>
            <person name="Wang P."/>
            <person name="Xu J."/>
            <person name="Bruns T."/>
            <person name="Baldrian P."/>
            <person name="Vilgalys R."/>
            <person name="Dunand C."/>
            <person name="Henrissat B."/>
            <person name="Grigoriev I.V."/>
            <person name="Hibbett D."/>
            <person name="Nagy L.G."/>
            <person name="Martin F.M."/>
        </authorList>
    </citation>
    <scope>NUCLEOTIDE SEQUENCE</scope>
    <source>
        <strain evidence="2">BED1</strain>
    </source>
</reference>
<reference evidence="2" key="1">
    <citation type="submission" date="2019-10" db="EMBL/GenBank/DDBJ databases">
        <authorList>
            <consortium name="DOE Joint Genome Institute"/>
            <person name="Kuo A."/>
            <person name="Miyauchi S."/>
            <person name="Kiss E."/>
            <person name="Drula E."/>
            <person name="Kohler A."/>
            <person name="Sanchez-Garcia M."/>
            <person name="Andreopoulos B."/>
            <person name="Barry K.W."/>
            <person name="Bonito G."/>
            <person name="Buee M."/>
            <person name="Carver A."/>
            <person name="Chen C."/>
            <person name="Cichocki N."/>
            <person name="Clum A."/>
            <person name="Culley D."/>
            <person name="Crous P.W."/>
            <person name="Fauchery L."/>
            <person name="Girlanda M."/>
            <person name="Hayes R."/>
            <person name="Keri Z."/>
            <person name="LaButti K."/>
            <person name="Lipzen A."/>
            <person name="Lombard V."/>
            <person name="Magnuson J."/>
            <person name="Maillard F."/>
            <person name="Morin E."/>
            <person name="Murat C."/>
            <person name="Nolan M."/>
            <person name="Ohm R."/>
            <person name="Pangilinan J."/>
            <person name="Pereira M."/>
            <person name="Perotto S."/>
            <person name="Peter M."/>
            <person name="Riley R."/>
            <person name="Sitrit Y."/>
            <person name="Stielow B."/>
            <person name="Szollosi G."/>
            <person name="Zifcakova L."/>
            <person name="Stursova M."/>
            <person name="Spatafora J.W."/>
            <person name="Tedersoo L."/>
            <person name="Vaario L.-M."/>
            <person name="Yamada A."/>
            <person name="Yan M."/>
            <person name="Wang P."/>
            <person name="Xu J."/>
            <person name="Bruns T."/>
            <person name="Baldrian P."/>
            <person name="Vilgalys R."/>
            <person name="Henrissat B."/>
            <person name="Grigoriev I.V."/>
            <person name="Hibbett D."/>
            <person name="Nagy L.G."/>
            <person name="Martin F.M."/>
        </authorList>
    </citation>
    <scope>NUCLEOTIDE SEQUENCE</scope>
    <source>
        <strain evidence="2">BED1</strain>
    </source>
</reference>
<dbReference type="Pfam" id="PF08064">
    <property type="entry name" value="UME"/>
    <property type="match status" value="1"/>
</dbReference>
<feature type="domain" description="UME" evidence="1">
    <location>
        <begin position="9"/>
        <end position="57"/>
    </location>
</feature>
<protein>
    <recommendedName>
        <fullName evidence="1">UME domain-containing protein</fullName>
    </recommendedName>
</protein>
<dbReference type="AlphaFoldDB" id="A0AAD4G8R1"/>
<dbReference type="Proteomes" id="UP001194468">
    <property type="component" value="Unassembled WGS sequence"/>
</dbReference>
<dbReference type="GO" id="GO:0004674">
    <property type="term" value="F:protein serine/threonine kinase activity"/>
    <property type="evidence" value="ECO:0007669"/>
    <property type="project" value="InterPro"/>
</dbReference>
<sequence>MPIQGKKPIRGKKPTAAKRQIIRAFGALITQVREALPSVVMATFQTMLLVPELTDVTPPHGSYSSRTLPCKMSGHIL</sequence>
<dbReference type="EMBL" id="WHUW01000052">
    <property type="protein sequence ID" value="KAF8431210.1"/>
    <property type="molecule type" value="Genomic_DNA"/>
</dbReference>
<evidence type="ECO:0000313" key="2">
    <source>
        <dbReference type="EMBL" id="KAF8431210.1"/>
    </source>
</evidence>
<gene>
    <name evidence="2" type="ORF">L210DRAFT_3651275</name>
</gene>
<accession>A0AAD4G8R1</accession>
<evidence type="ECO:0000259" key="1">
    <source>
        <dbReference type="Pfam" id="PF08064"/>
    </source>
</evidence>
<proteinExistence type="predicted"/>
<keyword evidence="3" id="KW-1185">Reference proteome</keyword>
<dbReference type="InterPro" id="IPR012993">
    <property type="entry name" value="UME"/>
</dbReference>
<name>A0AAD4G8R1_BOLED</name>
<comment type="caution">
    <text evidence="2">The sequence shown here is derived from an EMBL/GenBank/DDBJ whole genome shotgun (WGS) entry which is preliminary data.</text>
</comment>